<protein>
    <submittedName>
        <fullName evidence="5">Glycoside hydrolase family 18 protein</fullName>
    </submittedName>
</protein>
<keyword evidence="2" id="KW-0964">Secreted</keyword>
<dbReference type="GO" id="GO:0005975">
    <property type="term" value="P:carbohydrate metabolic process"/>
    <property type="evidence" value="ECO:0007669"/>
    <property type="project" value="InterPro"/>
</dbReference>
<evidence type="ECO:0000256" key="2">
    <source>
        <dbReference type="ARBA" id="ARBA00022525"/>
    </source>
</evidence>
<keyword evidence="6" id="KW-1185">Reference proteome</keyword>
<keyword evidence="3" id="KW-0147">Chitin-binding</keyword>
<evidence type="ECO:0000313" key="6">
    <source>
        <dbReference type="Proteomes" id="UP000005426"/>
    </source>
</evidence>
<dbReference type="Gene3D" id="3.20.20.80">
    <property type="entry name" value="Glycosidases"/>
    <property type="match status" value="1"/>
</dbReference>
<evidence type="ECO:0000256" key="3">
    <source>
        <dbReference type="ARBA" id="ARBA00022669"/>
    </source>
</evidence>
<reference evidence="5 6" key="1">
    <citation type="journal article" date="2011" name="Genome Biol.">
        <title>Comparative genome sequence analysis underscores mycoparasitism as the ancestral life style of Trichoderma.</title>
        <authorList>
            <person name="Kubicek C.P."/>
            <person name="Herrera-Estrella A."/>
            <person name="Seidl-Seiboth V."/>
            <person name="Martinez D.A."/>
            <person name="Druzhinina I.S."/>
            <person name="Thon M."/>
            <person name="Zeilinger S."/>
            <person name="Casas-Flores S."/>
            <person name="Horwitz B.A."/>
            <person name="Mukherjee P.K."/>
            <person name="Mukherjee M."/>
            <person name="Kredics L."/>
            <person name="Alcaraz L.D."/>
            <person name="Aerts A."/>
            <person name="Antal Z."/>
            <person name="Atanasova L."/>
            <person name="Cervantes-Badillo M.G."/>
            <person name="Challacombe J."/>
            <person name="Chertkov O."/>
            <person name="McCluskey K."/>
            <person name="Coulpier F."/>
            <person name="Deshpande N."/>
            <person name="von Doehren H."/>
            <person name="Ebbole D.J."/>
            <person name="Esquivel-Naranjo E.U."/>
            <person name="Fekete E."/>
            <person name="Flipphi M."/>
            <person name="Glaser F."/>
            <person name="Gomez-Rodriguez E.Y."/>
            <person name="Gruber S."/>
            <person name="Han C."/>
            <person name="Henrissat B."/>
            <person name="Hermosa R."/>
            <person name="Hernandez-Onate M."/>
            <person name="Karaffa L."/>
            <person name="Kosti I."/>
            <person name="Le Crom S."/>
            <person name="Lindquist E."/>
            <person name="Lucas S."/>
            <person name="Luebeck M."/>
            <person name="Luebeck P.S."/>
            <person name="Margeot A."/>
            <person name="Metz B."/>
            <person name="Misra M."/>
            <person name="Nevalainen H."/>
            <person name="Omann M."/>
            <person name="Packer N."/>
            <person name="Perrone G."/>
            <person name="Uresti-Rivera E.E."/>
            <person name="Salamov A."/>
            <person name="Schmoll M."/>
            <person name="Seiboth B."/>
            <person name="Shapiro H."/>
            <person name="Sukno S."/>
            <person name="Tamayo-Ramos J.A."/>
            <person name="Tisch D."/>
            <person name="Wiest A."/>
            <person name="Wilkinson H.H."/>
            <person name="Zhang M."/>
            <person name="Coutinho P.M."/>
            <person name="Kenerley C.M."/>
            <person name="Monte E."/>
            <person name="Baker S.E."/>
            <person name="Grigoriev I.V."/>
        </authorList>
    </citation>
    <scope>NUCLEOTIDE SEQUENCE [LARGE SCALE GENOMIC DNA]</scope>
    <source>
        <strain evidence="6">ATCC 20476 / IMI 206040</strain>
    </source>
</reference>
<dbReference type="HOGENOM" id="CLU_1547795_0_0_1"/>
<dbReference type="GO" id="GO:0005576">
    <property type="term" value="C:extracellular region"/>
    <property type="evidence" value="ECO:0007669"/>
    <property type="project" value="UniProtKB-SubCell"/>
</dbReference>
<dbReference type="EMBL" id="ABDG02000018">
    <property type="protein sequence ID" value="EHK48782.1"/>
    <property type="molecule type" value="Genomic_DNA"/>
</dbReference>
<accession>G9NLM0</accession>
<proteinExistence type="predicted"/>
<dbReference type="InterPro" id="IPR017853">
    <property type="entry name" value="GH"/>
</dbReference>
<comment type="caution">
    <text evidence="5">The sequence shown here is derived from an EMBL/GenBank/DDBJ whole genome shotgun (WGS) entry which is preliminary data.</text>
</comment>
<dbReference type="AlphaFoldDB" id="G9NLM0"/>
<dbReference type="PROSITE" id="PS01095">
    <property type="entry name" value="GH18_1"/>
    <property type="match status" value="1"/>
</dbReference>
<dbReference type="OrthoDB" id="73875at2759"/>
<evidence type="ECO:0000256" key="4">
    <source>
        <dbReference type="ARBA" id="ARBA00023026"/>
    </source>
</evidence>
<dbReference type="GO" id="GO:0008061">
    <property type="term" value="F:chitin binding"/>
    <property type="evidence" value="ECO:0007669"/>
    <property type="project" value="UniProtKB-KW"/>
</dbReference>
<keyword evidence="4" id="KW-0843">Virulence</keyword>
<organism evidence="5 6">
    <name type="scientific">Hypocrea atroviridis (strain ATCC 20476 / IMI 206040)</name>
    <name type="common">Trichoderma atroviride</name>
    <dbReference type="NCBI Taxonomy" id="452589"/>
    <lineage>
        <taxon>Eukaryota</taxon>
        <taxon>Fungi</taxon>
        <taxon>Dikarya</taxon>
        <taxon>Ascomycota</taxon>
        <taxon>Pezizomycotina</taxon>
        <taxon>Sordariomycetes</taxon>
        <taxon>Hypocreomycetidae</taxon>
        <taxon>Hypocreales</taxon>
        <taxon>Hypocreaceae</taxon>
        <taxon>Trichoderma</taxon>
    </lineage>
</organism>
<dbReference type="InterPro" id="IPR001579">
    <property type="entry name" value="Glyco_hydro_18_chit_AS"/>
</dbReference>
<evidence type="ECO:0000313" key="5">
    <source>
        <dbReference type="EMBL" id="EHK48782.1"/>
    </source>
</evidence>
<keyword evidence="5" id="KW-0378">Hydrolase</keyword>
<dbReference type="PANTHER" id="PTHR47700:SF2">
    <property type="entry name" value="CHITINASE"/>
    <property type="match status" value="1"/>
</dbReference>
<dbReference type="PANTHER" id="PTHR47700">
    <property type="entry name" value="V CHITINASE, PUTATIVE (AFU_ORTHOLOGUE AFUA_6G13720)-RELATED"/>
    <property type="match status" value="1"/>
</dbReference>
<comment type="subcellular location">
    <subcellularLocation>
        <location evidence="1">Secreted</location>
    </subcellularLocation>
</comment>
<dbReference type="InterPro" id="IPR053214">
    <property type="entry name" value="LysM12-like"/>
</dbReference>
<sequence length="173" mass="19098">MNADQIPTGYTHVNFAFTKVSQTYQVDISGMEDEWGLLSDRRGSSELYPLVAGPSVPIRGIDGVDIDLEYSGEPDIQSIPSGSSLRVALLSGISLSIAATASYWYLQGFPIADIASVVNYIIYMTSHQEDMMYHHQFSLLQGICWGKTLPSPSFSASSNSPRPKILSRFQRLR</sequence>
<dbReference type="STRING" id="452589.G9NLM0"/>
<name>G9NLM0_HYPAI</name>
<dbReference type="SUPFAM" id="SSF51445">
    <property type="entry name" value="(Trans)glycosidases"/>
    <property type="match status" value="1"/>
</dbReference>
<evidence type="ECO:0000256" key="1">
    <source>
        <dbReference type="ARBA" id="ARBA00004613"/>
    </source>
</evidence>
<dbReference type="GO" id="GO:0004553">
    <property type="term" value="F:hydrolase activity, hydrolyzing O-glycosyl compounds"/>
    <property type="evidence" value="ECO:0007669"/>
    <property type="project" value="InterPro"/>
</dbReference>
<gene>
    <name evidence="5" type="primary">TAC9</name>
    <name evidence="5" type="ORF">TRIATDRAFT_93784</name>
</gene>
<dbReference type="Proteomes" id="UP000005426">
    <property type="component" value="Unassembled WGS sequence"/>
</dbReference>